<dbReference type="Proteomes" id="UP000570678">
    <property type="component" value="Unassembled WGS sequence"/>
</dbReference>
<feature type="coiled-coil region" evidence="1">
    <location>
        <begin position="17"/>
        <end position="58"/>
    </location>
</feature>
<proteinExistence type="predicted"/>
<dbReference type="AlphaFoldDB" id="A0A846YU62"/>
<keyword evidence="1" id="KW-0175">Coiled coil</keyword>
<accession>A0A846YU62</accession>
<dbReference type="RefSeq" id="WP_062980339.1">
    <property type="nucleotide sequence ID" value="NZ_JAAXOT010000035.1"/>
</dbReference>
<gene>
    <name evidence="2" type="ORF">HGA15_33645</name>
</gene>
<name>A0A846YU62_9NOCA</name>
<evidence type="ECO:0000313" key="3">
    <source>
        <dbReference type="Proteomes" id="UP000570678"/>
    </source>
</evidence>
<evidence type="ECO:0000256" key="1">
    <source>
        <dbReference type="SAM" id="Coils"/>
    </source>
</evidence>
<organism evidence="2 3">
    <name type="scientific">Nocardia flavorosea</name>
    <dbReference type="NCBI Taxonomy" id="53429"/>
    <lineage>
        <taxon>Bacteria</taxon>
        <taxon>Bacillati</taxon>
        <taxon>Actinomycetota</taxon>
        <taxon>Actinomycetes</taxon>
        <taxon>Mycobacteriales</taxon>
        <taxon>Nocardiaceae</taxon>
        <taxon>Nocardia</taxon>
    </lineage>
</organism>
<dbReference type="EMBL" id="JAAXOT010000035">
    <property type="protein sequence ID" value="NKY60994.1"/>
    <property type="molecule type" value="Genomic_DNA"/>
</dbReference>
<keyword evidence="3" id="KW-1185">Reference proteome</keyword>
<protein>
    <submittedName>
        <fullName evidence="2">Uncharacterized protein</fullName>
    </submittedName>
</protein>
<comment type="caution">
    <text evidence="2">The sequence shown here is derived from an EMBL/GenBank/DDBJ whole genome shotgun (WGS) entry which is preliminary data.</text>
</comment>
<reference evidence="2 3" key="1">
    <citation type="submission" date="2020-04" db="EMBL/GenBank/DDBJ databases">
        <title>MicrobeNet Type strains.</title>
        <authorList>
            <person name="Nicholson A.C."/>
        </authorList>
    </citation>
    <scope>NUCLEOTIDE SEQUENCE [LARGE SCALE GENOMIC DNA]</scope>
    <source>
        <strain evidence="2 3">JCM 3332</strain>
    </source>
</reference>
<evidence type="ECO:0000313" key="2">
    <source>
        <dbReference type="EMBL" id="NKY60994.1"/>
    </source>
</evidence>
<sequence>MKLLHQAAPDVVLRLENRTLRRENTELQDELASVRRELEKARAALAADRAEIDDLLDLASTYTLSAPAERLAAAHTWPWERFGCHENRPLTVDQARTVMQQHRLCMTGKCTVRTTAVATLRDGGHLIPDAGRRTPIPS</sequence>